<dbReference type="PANTHER" id="PTHR43737">
    <property type="entry name" value="BLL7424 PROTEIN"/>
    <property type="match status" value="1"/>
</dbReference>
<keyword evidence="3" id="KW-1185">Reference proteome</keyword>
<accession>A0A9X1YP87</accession>
<organism evidence="2 3">
    <name type="scientific">Scleromatobacter humisilvae</name>
    <dbReference type="NCBI Taxonomy" id="2897159"/>
    <lineage>
        <taxon>Bacteria</taxon>
        <taxon>Pseudomonadati</taxon>
        <taxon>Pseudomonadota</taxon>
        <taxon>Betaproteobacteria</taxon>
        <taxon>Burkholderiales</taxon>
        <taxon>Sphaerotilaceae</taxon>
        <taxon>Scleromatobacter</taxon>
    </lineage>
</organism>
<protein>
    <submittedName>
        <fullName evidence="2">DUF1501 domain-containing protein</fullName>
    </submittedName>
</protein>
<evidence type="ECO:0000256" key="1">
    <source>
        <dbReference type="SAM" id="SignalP"/>
    </source>
</evidence>
<feature type="chain" id="PRO_5040908175" evidence="1">
    <location>
        <begin position="24"/>
        <end position="408"/>
    </location>
</feature>
<name>A0A9X1YP87_9BURK</name>
<evidence type="ECO:0000313" key="2">
    <source>
        <dbReference type="EMBL" id="MCK9689502.1"/>
    </source>
</evidence>
<dbReference type="InterPro" id="IPR010869">
    <property type="entry name" value="DUF1501"/>
</dbReference>
<dbReference type="Pfam" id="PF07394">
    <property type="entry name" value="DUF1501"/>
    <property type="match status" value="1"/>
</dbReference>
<gene>
    <name evidence="2" type="ORF">LPC04_27605</name>
</gene>
<keyword evidence="1" id="KW-0732">Signal</keyword>
<sequence length="408" mass="43972">MQRRHFLNAAMAGLAMNATRTWAAPAGSTVDSRLLVVFLRGAYDACNVLIPQTSFYAESRPNIAIARPGVGANAALAFDADWALMPALQSTLYPRIQAGEVAFIPFAGIGDLSRSHFETQDRVELGLPLPGDALAPGTPRPDTTQGFLNRLAQELGARLDSDQRVMSFTDRLPTVLQGRRMVTNTSLARTAKPATDARQAALLQKMYAGTTLERGVAEGLDTQKQVALEMADEMQRASRDAVTPKGFELEATRIARLMRDQVRIGFVDVGGWDTHVGQGGATGALATRIGDLSRGLDAFAREMGPAWRDTVVVVISEFGRTFKENGNRGTDHGHGTAYWVMGGGVKGGVRGEQVALTSPASLNQGRDWPVLNDYRGVFGGLFQRMYGLDAEQLQRVFPGGAPRDIGLV</sequence>
<evidence type="ECO:0000313" key="3">
    <source>
        <dbReference type="Proteomes" id="UP001139353"/>
    </source>
</evidence>
<dbReference type="RefSeq" id="WP_275685553.1">
    <property type="nucleotide sequence ID" value="NZ_JAJLJH010000015.1"/>
</dbReference>
<proteinExistence type="predicted"/>
<dbReference type="Proteomes" id="UP001139353">
    <property type="component" value="Unassembled WGS sequence"/>
</dbReference>
<feature type="signal peptide" evidence="1">
    <location>
        <begin position="1"/>
        <end position="23"/>
    </location>
</feature>
<dbReference type="PANTHER" id="PTHR43737:SF1">
    <property type="entry name" value="DUF1501 DOMAIN-CONTAINING PROTEIN"/>
    <property type="match status" value="1"/>
</dbReference>
<reference evidence="2" key="1">
    <citation type="submission" date="2021-11" db="EMBL/GenBank/DDBJ databases">
        <title>BS-T2-15 a new species belonging to the Comamonadaceae family isolated from the soil of a French oak forest.</title>
        <authorList>
            <person name="Mieszkin S."/>
            <person name="Alain K."/>
        </authorList>
    </citation>
    <scope>NUCLEOTIDE SEQUENCE</scope>
    <source>
        <strain evidence="2">BS-T2-15</strain>
    </source>
</reference>
<dbReference type="EMBL" id="JAJLJH010000015">
    <property type="protein sequence ID" value="MCK9689502.1"/>
    <property type="molecule type" value="Genomic_DNA"/>
</dbReference>
<comment type="caution">
    <text evidence="2">The sequence shown here is derived from an EMBL/GenBank/DDBJ whole genome shotgun (WGS) entry which is preliminary data.</text>
</comment>
<dbReference type="AlphaFoldDB" id="A0A9X1YP87"/>